<keyword evidence="1" id="KW-0472">Membrane</keyword>
<name>A0A5N5HQ49_9ROSA</name>
<dbReference type="EMBL" id="SMOL01000160">
    <property type="protein sequence ID" value="KAB2625434.1"/>
    <property type="molecule type" value="Genomic_DNA"/>
</dbReference>
<keyword evidence="1" id="KW-1133">Transmembrane helix</keyword>
<dbReference type="Proteomes" id="UP000327157">
    <property type="component" value="Chromosome 16"/>
</dbReference>
<evidence type="ECO:0000313" key="4">
    <source>
        <dbReference type="Proteomes" id="UP000327157"/>
    </source>
</evidence>
<feature type="domain" description="DUF1664" evidence="2">
    <location>
        <begin position="97"/>
        <end position="146"/>
    </location>
</feature>
<reference evidence="4" key="2">
    <citation type="submission" date="2019-10" db="EMBL/GenBank/DDBJ databases">
        <title>A de novo genome assembly of a pear dwarfing rootstock.</title>
        <authorList>
            <person name="Wang F."/>
            <person name="Wang J."/>
            <person name="Li S."/>
            <person name="Zhang Y."/>
            <person name="Fang M."/>
            <person name="Ma L."/>
            <person name="Zhao Y."/>
            <person name="Jiang S."/>
        </authorList>
    </citation>
    <scope>NUCLEOTIDE SEQUENCE [LARGE SCALE GENOMIC DNA]</scope>
</reference>
<protein>
    <recommendedName>
        <fullName evidence="2">DUF1664 domain-containing protein</fullName>
    </recommendedName>
</protein>
<feature type="transmembrane region" description="Helical" evidence="1">
    <location>
        <begin position="99"/>
        <end position="119"/>
    </location>
</feature>
<evidence type="ECO:0000256" key="1">
    <source>
        <dbReference type="SAM" id="Phobius"/>
    </source>
</evidence>
<gene>
    <name evidence="3" type="ORF">D8674_017094</name>
</gene>
<keyword evidence="1" id="KW-0812">Transmembrane</keyword>
<dbReference type="PANTHER" id="PTHR46667:SF1">
    <property type="entry name" value="OS09G0482740 PROTEIN"/>
    <property type="match status" value="1"/>
</dbReference>
<dbReference type="InterPro" id="IPR012458">
    <property type="entry name" value="DUF1664"/>
</dbReference>
<organism evidence="3 4">
    <name type="scientific">Pyrus ussuriensis x Pyrus communis</name>
    <dbReference type="NCBI Taxonomy" id="2448454"/>
    <lineage>
        <taxon>Eukaryota</taxon>
        <taxon>Viridiplantae</taxon>
        <taxon>Streptophyta</taxon>
        <taxon>Embryophyta</taxon>
        <taxon>Tracheophyta</taxon>
        <taxon>Spermatophyta</taxon>
        <taxon>Magnoliopsida</taxon>
        <taxon>eudicotyledons</taxon>
        <taxon>Gunneridae</taxon>
        <taxon>Pentapetalae</taxon>
        <taxon>rosids</taxon>
        <taxon>fabids</taxon>
        <taxon>Rosales</taxon>
        <taxon>Rosaceae</taxon>
        <taxon>Amygdaloideae</taxon>
        <taxon>Maleae</taxon>
        <taxon>Pyrus</taxon>
    </lineage>
</organism>
<accession>A0A5N5HQ49</accession>
<dbReference type="AlphaFoldDB" id="A0A5N5HQ49"/>
<dbReference type="PANTHER" id="PTHR46667">
    <property type="entry name" value="OS05G0182700 PROTEIN"/>
    <property type="match status" value="1"/>
</dbReference>
<reference evidence="3 4" key="3">
    <citation type="submission" date="2019-11" db="EMBL/GenBank/DDBJ databases">
        <title>A de novo genome assembly of a pear dwarfing rootstock.</title>
        <authorList>
            <person name="Wang F."/>
            <person name="Wang J."/>
            <person name="Li S."/>
            <person name="Zhang Y."/>
            <person name="Fang M."/>
            <person name="Ma L."/>
            <person name="Zhao Y."/>
            <person name="Jiang S."/>
        </authorList>
    </citation>
    <scope>NUCLEOTIDE SEQUENCE [LARGE SCALE GENOMIC DNA]</scope>
    <source>
        <strain evidence="3">S2</strain>
        <tissue evidence="3">Leaf</tissue>
    </source>
</reference>
<comment type="caution">
    <text evidence="3">The sequence shown here is derived from an EMBL/GenBank/DDBJ whole genome shotgun (WGS) entry which is preliminary data.</text>
</comment>
<keyword evidence="4" id="KW-1185">Reference proteome</keyword>
<evidence type="ECO:0000313" key="3">
    <source>
        <dbReference type="EMBL" id="KAB2625434.1"/>
    </source>
</evidence>
<evidence type="ECO:0000259" key="2">
    <source>
        <dbReference type="Pfam" id="PF07889"/>
    </source>
</evidence>
<proteinExistence type="predicted"/>
<reference evidence="3 4" key="1">
    <citation type="submission" date="2019-09" db="EMBL/GenBank/DDBJ databases">
        <authorList>
            <person name="Ou C."/>
        </authorList>
    </citation>
    <scope>NUCLEOTIDE SEQUENCE [LARGE SCALE GENOMIC DNA]</scope>
    <source>
        <strain evidence="3">S2</strain>
        <tissue evidence="3">Leaf</tissue>
    </source>
</reference>
<dbReference type="Pfam" id="PF07889">
    <property type="entry name" value="DUF1664"/>
    <property type="match status" value="1"/>
</dbReference>
<sequence length="211" mass="24534">MKLLNLQVSLIRTPRNVAMREMEQGLTSLIVLGNGLFSDLIAQLQDILDCVNEADILLEKFDSAVNRAQIQQLDQEIRELTSSGPITIYNENSSSSGNYASYLVPVAALAAMGYCYMWWIGWSFSDVMYVTRHNMANVVEALIREVAKSKKLEMVDIVMRWRVHRQVYFWYRLLHHWWLIQYSKSGHIWIDLKLLLMDMVILSLLSTDWQT</sequence>
<dbReference type="OrthoDB" id="544175at2759"/>